<dbReference type="OrthoDB" id="154915at2"/>
<feature type="transmembrane region" description="Helical" evidence="2">
    <location>
        <begin position="189"/>
        <end position="211"/>
    </location>
</feature>
<dbReference type="PANTHER" id="PTHR22911">
    <property type="entry name" value="ACYL-MALONYL CONDENSING ENZYME-RELATED"/>
    <property type="match status" value="1"/>
</dbReference>
<keyword evidence="2" id="KW-0812">Transmembrane</keyword>
<evidence type="ECO:0000256" key="2">
    <source>
        <dbReference type="SAM" id="Phobius"/>
    </source>
</evidence>
<evidence type="ECO:0000259" key="3">
    <source>
        <dbReference type="Pfam" id="PF00892"/>
    </source>
</evidence>
<dbReference type="InterPro" id="IPR000620">
    <property type="entry name" value="EamA_dom"/>
</dbReference>
<feature type="transmembrane region" description="Helical" evidence="2">
    <location>
        <begin position="79"/>
        <end position="98"/>
    </location>
</feature>
<dbReference type="EMBL" id="FOUY01000025">
    <property type="protein sequence ID" value="SFN95376.1"/>
    <property type="molecule type" value="Genomic_DNA"/>
</dbReference>
<feature type="transmembrane region" description="Helical" evidence="2">
    <location>
        <begin position="231"/>
        <end position="253"/>
    </location>
</feature>
<gene>
    <name evidence="4" type="ORF">SAMN05216207_102569</name>
</gene>
<reference evidence="4 5" key="1">
    <citation type="submission" date="2016-10" db="EMBL/GenBank/DDBJ databases">
        <authorList>
            <person name="de Groot N.N."/>
        </authorList>
    </citation>
    <scope>NUCLEOTIDE SEQUENCE [LARGE SCALE GENOMIC DNA]</scope>
    <source>
        <strain evidence="4 5">CGMCC 4.1877</strain>
    </source>
</reference>
<feature type="domain" description="EamA" evidence="3">
    <location>
        <begin position="159"/>
        <end position="302"/>
    </location>
</feature>
<feature type="transmembrane region" description="Helical" evidence="2">
    <location>
        <begin position="48"/>
        <end position="67"/>
    </location>
</feature>
<dbReference type="InterPro" id="IPR037185">
    <property type="entry name" value="EmrE-like"/>
</dbReference>
<proteinExistence type="inferred from homology"/>
<name>A0A1I5D8E0_PSUAM</name>
<accession>A0A1I5D8E0</accession>
<evidence type="ECO:0000313" key="4">
    <source>
        <dbReference type="EMBL" id="SFN95376.1"/>
    </source>
</evidence>
<feature type="transmembrane region" description="Helical" evidence="2">
    <location>
        <begin position="260"/>
        <end position="280"/>
    </location>
</feature>
<protein>
    <submittedName>
        <fullName evidence="4">Threonine/homoserine efflux transporter RhtA</fullName>
    </submittedName>
</protein>
<feature type="transmembrane region" description="Helical" evidence="2">
    <location>
        <begin position="286"/>
        <end position="302"/>
    </location>
</feature>
<comment type="similarity">
    <text evidence="1">Belongs to the EamA transporter family.</text>
</comment>
<organism evidence="4 5">
    <name type="scientific">Pseudonocardia ammonioxydans</name>
    <dbReference type="NCBI Taxonomy" id="260086"/>
    <lineage>
        <taxon>Bacteria</taxon>
        <taxon>Bacillati</taxon>
        <taxon>Actinomycetota</taxon>
        <taxon>Actinomycetes</taxon>
        <taxon>Pseudonocardiales</taxon>
        <taxon>Pseudonocardiaceae</taxon>
        <taxon>Pseudonocardia</taxon>
    </lineage>
</organism>
<dbReference type="AlphaFoldDB" id="A0A1I5D8E0"/>
<feature type="transmembrane region" description="Helical" evidence="2">
    <location>
        <begin position="104"/>
        <end position="123"/>
    </location>
</feature>
<evidence type="ECO:0000256" key="1">
    <source>
        <dbReference type="ARBA" id="ARBA00007362"/>
    </source>
</evidence>
<keyword evidence="2" id="KW-0472">Membrane</keyword>
<dbReference type="Pfam" id="PF00892">
    <property type="entry name" value="EamA"/>
    <property type="match status" value="2"/>
</dbReference>
<dbReference type="STRING" id="260086.SAMN05216207_102569"/>
<sequence>MSASVVTRRDRTVHGLAWALVSAAGYGFSGPLGTAFLKAGWSPGLTTLMRIAGAAVLLLPVAVIMLRRHPLTGPGARQVLLYGVAAVAGVQLCFYQALQHLTVGVALLLEFLAPVLLVGWTWARTRRTPAAIVLIGCLVSLAGLVLVVDPFGPQRVDVAGVLWGLASAVCVCVYFGLPGGGDEGRVPPMLMISGAMVVGAVVLTVTGLTGITPWEVGAPTGALAGVEIDWLLLAAMMVVLATVLPYVTGIIGIRLLDTRVASFVGLSEVMFGVLAAWLLVSQAPTPVQFLGGALILGGIVLIRRAENRAPVAPAEPAVDG</sequence>
<dbReference type="SUPFAM" id="SSF103481">
    <property type="entry name" value="Multidrug resistance efflux transporter EmrE"/>
    <property type="match status" value="2"/>
</dbReference>
<dbReference type="GO" id="GO:0016020">
    <property type="term" value="C:membrane"/>
    <property type="evidence" value="ECO:0007669"/>
    <property type="project" value="InterPro"/>
</dbReference>
<feature type="domain" description="EamA" evidence="3">
    <location>
        <begin position="15"/>
        <end position="148"/>
    </location>
</feature>
<keyword evidence="5" id="KW-1185">Reference proteome</keyword>
<dbReference type="Proteomes" id="UP000199614">
    <property type="component" value="Unassembled WGS sequence"/>
</dbReference>
<feature type="transmembrane region" description="Helical" evidence="2">
    <location>
        <begin position="12"/>
        <end position="28"/>
    </location>
</feature>
<feature type="transmembrane region" description="Helical" evidence="2">
    <location>
        <begin position="160"/>
        <end position="177"/>
    </location>
</feature>
<evidence type="ECO:0000313" key="5">
    <source>
        <dbReference type="Proteomes" id="UP000199614"/>
    </source>
</evidence>
<dbReference type="PANTHER" id="PTHR22911:SF79">
    <property type="entry name" value="MOBA-LIKE NTP TRANSFERASE DOMAIN-CONTAINING PROTEIN"/>
    <property type="match status" value="1"/>
</dbReference>
<feature type="transmembrane region" description="Helical" evidence="2">
    <location>
        <begin position="130"/>
        <end position="148"/>
    </location>
</feature>
<keyword evidence="2" id="KW-1133">Transmembrane helix</keyword>